<organism evidence="1 2">
    <name type="scientific">Gossypium arboreum</name>
    <name type="common">Tree cotton</name>
    <name type="synonym">Gossypium nanking</name>
    <dbReference type="NCBI Taxonomy" id="29729"/>
    <lineage>
        <taxon>Eukaryota</taxon>
        <taxon>Viridiplantae</taxon>
        <taxon>Streptophyta</taxon>
        <taxon>Embryophyta</taxon>
        <taxon>Tracheophyta</taxon>
        <taxon>Spermatophyta</taxon>
        <taxon>Magnoliopsida</taxon>
        <taxon>eudicotyledons</taxon>
        <taxon>Gunneridae</taxon>
        <taxon>Pentapetalae</taxon>
        <taxon>rosids</taxon>
        <taxon>malvids</taxon>
        <taxon>Malvales</taxon>
        <taxon>Malvaceae</taxon>
        <taxon>Malvoideae</taxon>
        <taxon>Gossypium</taxon>
    </lineage>
</organism>
<evidence type="ECO:0000313" key="1">
    <source>
        <dbReference type="EMBL" id="KHG28127.1"/>
    </source>
</evidence>
<protein>
    <submittedName>
        <fullName evidence="1">Uncharacterized protein</fullName>
    </submittedName>
</protein>
<dbReference type="AlphaFoldDB" id="A0A0B0PTF0"/>
<proteinExistence type="predicted"/>
<keyword evidence="2" id="KW-1185">Reference proteome</keyword>
<reference evidence="2" key="1">
    <citation type="submission" date="2014-09" db="EMBL/GenBank/DDBJ databases">
        <authorList>
            <person name="Mudge J."/>
            <person name="Ramaraj T."/>
            <person name="Lindquist I.E."/>
            <person name="Bharti A.K."/>
            <person name="Sundararajan A."/>
            <person name="Cameron C.T."/>
            <person name="Woodward J.E."/>
            <person name="May G.D."/>
            <person name="Brubaker C."/>
            <person name="Broadhvest J."/>
            <person name="Wilkins T.A."/>
        </authorList>
    </citation>
    <scope>NUCLEOTIDE SEQUENCE</scope>
    <source>
        <strain evidence="2">cv. AKA8401</strain>
    </source>
</reference>
<sequence>MISYQSIYSNISYGIHRSYTCFDIQTNHLY</sequence>
<gene>
    <name evidence="1" type="ORF">F383_15932</name>
</gene>
<dbReference type="Proteomes" id="UP000032142">
    <property type="component" value="Unassembled WGS sequence"/>
</dbReference>
<name>A0A0B0PTF0_GOSAR</name>
<dbReference type="EMBL" id="KN443736">
    <property type="protein sequence ID" value="KHG28127.1"/>
    <property type="molecule type" value="Genomic_DNA"/>
</dbReference>
<evidence type="ECO:0000313" key="2">
    <source>
        <dbReference type="Proteomes" id="UP000032142"/>
    </source>
</evidence>
<accession>A0A0B0PTF0</accession>